<keyword evidence="1" id="KW-0436">Ligase</keyword>
<reference evidence="1" key="1">
    <citation type="submission" date="2024-12" db="EMBL/GenBank/DDBJ databases">
        <authorList>
            <person name="Wu N."/>
        </authorList>
    </citation>
    <scope>NUCLEOTIDE SEQUENCE</scope>
    <source>
        <strain evidence="1">P15</strain>
    </source>
</reference>
<organism evidence="1 2">
    <name type="scientific">Paenibacillus mesotrionivorans</name>
    <dbReference type="NCBI Taxonomy" id="3160968"/>
    <lineage>
        <taxon>Bacteria</taxon>
        <taxon>Bacillati</taxon>
        <taxon>Bacillota</taxon>
        <taxon>Bacilli</taxon>
        <taxon>Bacillales</taxon>
        <taxon>Paenibacillaceae</taxon>
        <taxon>Paenibacillus</taxon>
    </lineage>
</organism>
<gene>
    <name evidence="1" type="primary">panC</name>
    <name evidence="1" type="ORF">ACI1P1_01275</name>
</gene>
<evidence type="ECO:0000313" key="1">
    <source>
        <dbReference type="EMBL" id="MFM9326920.1"/>
    </source>
</evidence>
<dbReference type="EC" id="6.3.2.1" evidence="1"/>
<comment type="caution">
    <text evidence="1">The sequence shown here is derived from an EMBL/GenBank/DDBJ whole genome shotgun (WGS) entry which is preliminary data.</text>
</comment>
<protein>
    <submittedName>
        <fullName evidence="1">Pantoate--beta-alanine ligase</fullName>
        <ecNumber evidence="1">6.3.2.1</ecNumber>
    </submittedName>
</protein>
<name>A0ACC7NSE3_9BACL</name>
<keyword evidence="2" id="KW-1185">Reference proteome</keyword>
<dbReference type="EMBL" id="JBJURJ010000001">
    <property type="protein sequence ID" value="MFM9326920.1"/>
    <property type="molecule type" value="Genomic_DNA"/>
</dbReference>
<evidence type="ECO:0000313" key="2">
    <source>
        <dbReference type="Proteomes" id="UP001631969"/>
    </source>
</evidence>
<accession>A0ACC7NSE3</accession>
<proteinExistence type="predicted"/>
<sequence length="314" mass="35050">MQIARTIEDARMMIMEAKTRALREGRSTVTGFVPTMGYLHQGHASLLRQAREECGVRVLSIFVNPIQFGPKEDLSRYPRNEAGDLQLAEENGVDVVFLPSVEEMYPRAIKTSVQVADVTERLCGASRPGHFDGVATVVSKLFNIVQPDKAYFGMKDAQQVAVIEQMVFDLNIPVQIMPCPIIREADGLALSSRNVYLGVEERRQALILSETLKLTEDWLAECRGDFAAVKERMEAHIRTMPLADIDYVDLMLYPDIQPVYGLPVGEWAGRRLLAALAVRFGTTRLIDNRLFELGDGVSKTLRPAEQSRAGVSRV</sequence>
<dbReference type="Proteomes" id="UP001631969">
    <property type="component" value="Unassembled WGS sequence"/>
</dbReference>